<dbReference type="Proteomes" id="UP001059041">
    <property type="component" value="Linkage Group LG15"/>
</dbReference>
<gene>
    <name evidence="1" type="ORF">IRJ41_003673</name>
</gene>
<evidence type="ECO:0000313" key="1">
    <source>
        <dbReference type="EMBL" id="KAI7799461.1"/>
    </source>
</evidence>
<proteinExistence type="predicted"/>
<evidence type="ECO:0000313" key="2">
    <source>
        <dbReference type="Proteomes" id="UP001059041"/>
    </source>
</evidence>
<accession>A0A9W7TN60</accession>
<reference evidence="1" key="1">
    <citation type="submission" date="2021-02" db="EMBL/GenBank/DDBJ databases">
        <title>Comparative genomics reveals that relaxation of natural selection precedes convergent phenotypic evolution of cavefish.</title>
        <authorList>
            <person name="Peng Z."/>
        </authorList>
    </citation>
    <scope>NUCLEOTIDE SEQUENCE</scope>
    <source>
        <tissue evidence="1">Muscle</tissue>
    </source>
</reference>
<sequence>RDVPFELCLSQRLCHPKLRDGFNCNTTTTRNAQNPHKSIEKLAAFPMRATNQGVITGHLRLQGYTRASAVCGKASLPARSPTCLTAISTVCIITGYVGIFVESVSWIAWSGFRSPASAESTWAPPTPFEEQTACSQVSMLVYFVKILPHNRRVKRLTDSFLFWTATHEDTKGAGKEPHLYLYAVGKQCLCRCCVQRLQKTIEDQPVCELATQVAHDTSCRAAQRRAENSLKYERVDNICMA</sequence>
<keyword evidence="2" id="KW-1185">Reference proteome</keyword>
<comment type="caution">
    <text evidence="1">The sequence shown here is derived from an EMBL/GenBank/DDBJ whole genome shotgun (WGS) entry which is preliminary data.</text>
</comment>
<dbReference type="EMBL" id="JAFHDT010000015">
    <property type="protein sequence ID" value="KAI7799461.1"/>
    <property type="molecule type" value="Genomic_DNA"/>
</dbReference>
<name>A0A9W7TN60_TRIRA</name>
<feature type="non-terminal residue" evidence="1">
    <location>
        <position position="1"/>
    </location>
</feature>
<protein>
    <submittedName>
        <fullName evidence="1">Uncharacterized protein</fullName>
    </submittedName>
</protein>
<organism evidence="1 2">
    <name type="scientific">Triplophysa rosa</name>
    <name type="common">Cave loach</name>
    <dbReference type="NCBI Taxonomy" id="992332"/>
    <lineage>
        <taxon>Eukaryota</taxon>
        <taxon>Metazoa</taxon>
        <taxon>Chordata</taxon>
        <taxon>Craniata</taxon>
        <taxon>Vertebrata</taxon>
        <taxon>Euteleostomi</taxon>
        <taxon>Actinopterygii</taxon>
        <taxon>Neopterygii</taxon>
        <taxon>Teleostei</taxon>
        <taxon>Ostariophysi</taxon>
        <taxon>Cypriniformes</taxon>
        <taxon>Nemacheilidae</taxon>
        <taxon>Triplophysa</taxon>
    </lineage>
</organism>
<dbReference type="AlphaFoldDB" id="A0A9W7TN60"/>